<accession>A0AAW1Y4V8</accession>
<dbReference type="InterPro" id="IPR001943">
    <property type="entry name" value="UVR_dom"/>
</dbReference>
<dbReference type="EMBL" id="JBEDUW010000002">
    <property type="protein sequence ID" value="KAK9943080.1"/>
    <property type="molecule type" value="Genomic_DNA"/>
</dbReference>
<reference evidence="3 4" key="1">
    <citation type="journal article" date="2023" name="G3 (Bethesda)">
        <title>A chromosome-length genome assembly and annotation of blackberry (Rubus argutus, cv. 'Hillquist').</title>
        <authorList>
            <person name="Bruna T."/>
            <person name="Aryal R."/>
            <person name="Dudchenko O."/>
            <person name="Sargent D.J."/>
            <person name="Mead D."/>
            <person name="Buti M."/>
            <person name="Cavallini A."/>
            <person name="Hytonen T."/>
            <person name="Andres J."/>
            <person name="Pham M."/>
            <person name="Weisz D."/>
            <person name="Mascagni F."/>
            <person name="Usai G."/>
            <person name="Natali L."/>
            <person name="Bassil N."/>
            <person name="Fernandez G.E."/>
            <person name="Lomsadze A."/>
            <person name="Armour M."/>
            <person name="Olukolu B."/>
            <person name="Poorten T."/>
            <person name="Britton C."/>
            <person name="Davik J."/>
            <person name="Ashrafi H."/>
            <person name="Aiden E.L."/>
            <person name="Borodovsky M."/>
            <person name="Worthington M."/>
        </authorList>
    </citation>
    <scope>NUCLEOTIDE SEQUENCE [LARGE SCALE GENOMIC DNA]</scope>
    <source>
        <strain evidence="3">PI 553951</strain>
    </source>
</reference>
<dbReference type="InterPro" id="IPR044680">
    <property type="entry name" value="EX1/2"/>
</dbReference>
<dbReference type="AlphaFoldDB" id="A0AAW1Y4V8"/>
<dbReference type="Pfam" id="PF02151">
    <property type="entry name" value="UVR"/>
    <property type="match status" value="1"/>
</dbReference>
<keyword evidence="4" id="KW-1185">Reference proteome</keyword>
<dbReference type="Proteomes" id="UP001457282">
    <property type="component" value="Unassembled WGS sequence"/>
</dbReference>
<comment type="caution">
    <text evidence="3">The sequence shown here is derived from an EMBL/GenBank/DDBJ whole genome shotgun (WGS) entry which is preliminary data.</text>
</comment>
<protein>
    <recommendedName>
        <fullName evidence="2">UVR domain-containing protein</fullName>
    </recommendedName>
</protein>
<feature type="compositionally biased region" description="Basic and acidic residues" evidence="1">
    <location>
        <begin position="57"/>
        <end position="77"/>
    </location>
</feature>
<evidence type="ECO:0000313" key="3">
    <source>
        <dbReference type="EMBL" id="KAK9943080.1"/>
    </source>
</evidence>
<proteinExistence type="predicted"/>
<evidence type="ECO:0000256" key="1">
    <source>
        <dbReference type="SAM" id="MobiDB-lite"/>
    </source>
</evidence>
<dbReference type="PANTHER" id="PTHR33917">
    <property type="entry name" value="PROTEIN EXECUTER 1, CHLOROPLASTIC"/>
    <property type="match status" value="1"/>
</dbReference>
<evidence type="ECO:0000313" key="4">
    <source>
        <dbReference type="Proteomes" id="UP001457282"/>
    </source>
</evidence>
<evidence type="ECO:0000259" key="2">
    <source>
        <dbReference type="Pfam" id="PF02151"/>
    </source>
</evidence>
<gene>
    <name evidence="3" type="ORF">M0R45_008701</name>
</gene>
<feature type="compositionally biased region" description="Polar residues" evidence="1">
    <location>
        <begin position="1"/>
        <end position="11"/>
    </location>
</feature>
<organism evidence="3 4">
    <name type="scientific">Rubus argutus</name>
    <name type="common">Southern blackberry</name>
    <dbReference type="NCBI Taxonomy" id="59490"/>
    <lineage>
        <taxon>Eukaryota</taxon>
        <taxon>Viridiplantae</taxon>
        <taxon>Streptophyta</taxon>
        <taxon>Embryophyta</taxon>
        <taxon>Tracheophyta</taxon>
        <taxon>Spermatophyta</taxon>
        <taxon>Magnoliopsida</taxon>
        <taxon>eudicotyledons</taxon>
        <taxon>Gunneridae</taxon>
        <taxon>Pentapetalae</taxon>
        <taxon>rosids</taxon>
        <taxon>fabids</taxon>
        <taxon>Rosales</taxon>
        <taxon>Rosaceae</taxon>
        <taxon>Rosoideae</taxon>
        <taxon>Rosoideae incertae sedis</taxon>
        <taxon>Rubus</taxon>
    </lineage>
</organism>
<dbReference type="GO" id="GO:0010343">
    <property type="term" value="P:singlet oxygen-mediated programmed cell death"/>
    <property type="evidence" value="ECO:0007669"/>
    <property type="project" value="InterPro"/>
</dbReference>
<feature type="region of interest" description="Disordered" evidence="1">
    <location>
        <begin position="1"/>
        <end position="77"/>
    </location>
</feature>
<sequence>MASISTPTTTPHKLAFPNPKSYPSSAKPHYILPLRPDFPIHPSAGAGTLRPPRRTRKAAEGEAKRAESEGASKEDDPDWDWERWRHHFLEVEQQERLVSLLKSQLDRAVNVEDFEDAARLKVAIAAASTNDVVGRVISRLNRAIQEERYQDAAFFVIMLVLDWWVEHGRYVARSYSPRQLATAAAGVPLFEIFLTVNKKGEYRQQAVYLKRGGVFPDSPLVSSKAMDANTTLNPLDSTEEQGNLFVAGGDDD</sequence>
<dbReference type="PANTHER" id="PTHR33917:SF3">
    <property type="entry name" value="PROTEIN EXECUTER 1, CHLOROPLASTIC"/>
    <property type="match status" value="1"/>
</dbReference>
<dbReference type="GO" id="GO:0042651">
    <property type="term" value="C:thylakoid membrane"/>
    <property type="evidence" value="ECO:0007669"/>
    <property type="project" value="TreeGrafter"/>
</dbReference>
<name>A0AAW1Y4V8_RUBAR</name>
<feature type="domain" description="UVR" evidence="2">
    <location>
        <begin position="95"/>
        <end position="122"/>
    </location>
</feature>